<feature type="non-terminal residue" evidence="1">
    <location>
        <position position="1"/>
    </location>
</feature>
<dbReference type="PANTHER" id="PTHR34217">
    <property type="entry name" value="METAL-DEPENDENT CARBOXYPEPTIDASE"/>
    <property type="match status" value="1"/>
</dbReference>
<comment type="caution">
    <text evidence="1">The sequence shown here is derived from an EMBL/GenBank/DDBJ whole genome shotgun (WGS) entry which is preliminary data.</text>
</comment>
<dbReference type="Pfam" id="PF02074">
    <property type="entry name" value="Peptidase_M32"/>
    <property type="match status" value="1"/>
</dbReference>
<dbReference type="InterPro" id="IPR001333">
    <property type="entry name" value="Peptidase_M32_Taq"/>
</dbReference>
<dbReference type="GO" id="GO:0004181">
    <property type="term" value="F:metallocarboxypeptidase activity"/>
    <property type="evidence" value="ECO:0007669"/>
    <property type="project" value="InterPro"/>
</dbReference>
<sequence>TNPYDALIYDYEAKMKAETITKVFDEMRRGIKRLLDKIMAQPKPDVSFLSREIPVSVQEKIAESLAEFALYDTKSENAGGRIDATEHPFTTGYYTDVRITTKYFVDNFQKSMFSVLHEIGHAHYGMGLPSEWMYQPVGAGASSGIHESMSRFVENHVGRSREFWDHFMPELKRLTGKRLRDVFPEQMYAAVNYVTPSKIRTQSDELTYGIHIIIRFELERDLFNGDLEVRELPQVWNQKYMDYLGVEIETDTEGVMQDTHWSGGSFGYFPSYALGNIYDGAWRAKIDGDLPDWKEKLRKGSFGEVKGWLTENVYRHGKLYDPEELVKRVTGRGLVVKPFMDYLEAKYKAIYGF</sequence>
<dbReference type="CDD" id="cd06460">
    <property type="entry name" value="M32_Taq"/>
    <property type="match status" value="1"/>
</dbReference>
<name>X0S5E3_9ZZZZ</name>
<evidence type="ECO:0000313" key="1">
    <source>
        <dbReference type="EMBL" id="GAF71147.1"/>
    </source>
</evidence>
<gene>
    <name evidence="1" type="ORF">S01H1_05138</name>
</gene>
<dbReference type="PANTHER" id="PTHR34217:SF1">
    <property type="entry name" value="CARBOXYPEPTIDASE 1"/>
    <property type="match status" value="1"/>
</dbReference>
<accession>X0S5E3</accession>
<dbReference type="EMBL" id="BARS01002678">
    <property type="protein sequence ID" value="GAF71147.1"/>
    <property type="molecule type" value="Genomic_DNA"/>
</dbReference>
<evidence type="ECO:0008006" key="2">
    <source>
        <dbReference type="Google" id="ProtNLM"/>
    </source>
</evidence>
<protein>
    <recommendedName>
        <fullName evidence="2">Carboxypeptidase M32</fullName>
    </recommendedName>
</protein>
<dbReference type="AlphaFoldDB" id="X0S5E3"/>
<dbReference type="PRINTS" id="PR00998">
    <property type="entry name" value="CRBOXYPTASET"/>
</dbReference>
<dbReference type="Gene3D" id="1.10.1370.30">
    <property type="match status" value="1"/>
</dbReference>
<proteinExistence type="predicted"/>
<reference evidence="1" key="1">
    <citation type="journal article" date="2014" name="Front. Microbiol.">
        <title>High frequency of phylogenetically diverse reductive dehalogenase-homologous genes in deep subseafloor sedimentary metagenomes.</title>
        <authorList>
            <person name="Kawai M."/>
            <person name="Futagami T."/>
            <person name="Toyoda A."/>
            <person name="Takaki Y."/>
            <person name="Nishi S."/>
            <person name="Hori S."/>
            <person name="Arai W."/>
            <person name="Tsubouchi T."/>
            <person name="Morono Y."/>
            <person name="Uchiyama I."/>
            <person name="Ito T."/>
            <person name="Fujiyama A."/>
            <person name="Inagaki F."/>
            <person name="Takami H."/>
        </authorList>
    </citation>
    <scope>NUCLEOTIDE SEQUENCE</scope>
    <source>
        <strain evidence="1">Expedition CK06-06</strain>
    </source>
</reference>
<organism evidence="1">
    <name type="scientific">marine sediment metagenome</name>
    <dbReference type="NCBI Taxonomy" id="412755"/>
    <lineage>
        <taxon>unclassified sequences</taxon>
        <taxon>metagenomes</taxon>
        <taxon>ecological metagenomes</taxon>
    </lineage>
</organism>
<dbReference type="GO" id="GO:0006508">
    <property type="term" value="P:proteolysis"/>
    <property type="evidence" value="ECO:0007669"/>
    <property type="project" value="InterPro"/>
</dbReference>
<dbReference type="SUPFAM" id="SSF55486">
    <property type="entry name" value="Metalloproteases ('zincins'), catalytic domain"/>
    <property type="match status" value="1"/>
</dbReference>
<dbReference type="PROSITE" id="PS52034">
    <property type="entry name" value="PEPTIDASE_M32"/>
    <property type="match status" value="1"/>
</dbReference>